<keyword evidence="10" id="KW-0539">Nucleus</keyword>
<reference evidence="14 15" key="1">
    <citation type="journal article" date="2023" name="Plants (Basel)">
        <title>Bridging the Gap: Combining Genomics and Transcriptomics Approaches to Understand Stylosanthes scabra, an Orphan Legume from the Brazilian Caatinga.</title>
        <authorList>
            <person name="Ferreira-Neto J.R.C."/>
            <person name="da Silva M.D."/>
            <person name="Binneck E."/>
            <person name="de Melo N.F."/>
            <person name="da Silva R.H."/>
            <person name="de Melo A.L.T.M."/>
            <person name="Pandolfi V."/>
            <person name="Bustamante F.O."/>
            <person name="Brasileiro-Vidal A.C."/>
            <person name="Benko-Iseppon A.M."/>
        </authorList>
    </citation>
    <scope>NUCLEOTIDE SEQUENCE [LARGE SCALE GENOMIC DNA]</scope>
    <source>
        <tissue evidence="14">Leaves</tissue>
    </source>
</reference>
<evidence type="ECO:0000256" key="2">
    <source>
        <dbReference type="ARBA" id="ARBA00004167"/>
    </source>
</evidence>
<keyword evidence="7 12" id="KW-0472">Membrane</keyword>
<keyword evidence="3 12" id="KW-0812">Transmembrane</keyword>
<evidence type="ECO:0000256" key="3">
    <source>
        <dbReference type="ARBA" id="ARBA00022692"/>
    </source>
</evidence>
<evidence type="ECO:0000313" key="14">
    <source>
        <dbReference type="EMBL" id="MED6149088.1"/>
    </source>
</evidence>
<evidence type="ECO:0000256" key="12">
    <source>
        <dbReference type="SAM" id="Phobius"/>
    </source>
</evidence>
<evidence type="ECO:0000256" key="1">
    <source>
        <dbReference type="ARBA" id="ARBA00004123"/>
    </source>
</evidence>
<comment type="caution">
    <text evidence="14">The sequence shown here is derived from an EMBL/GenBank/DDBJ whole genome shotgun (WGS) entry which is preliminary data.</text>
</comment>
<feature type="compositionally biased region" description="Basic and acidic residues" evidence="11">
    <location>
        <begin position="476"/>
        <end position="497"/>
    </location>
</feature>
<keyword evidence="6" id="KW-0238">DNA-binding</keyword>
<proteinExistence type="predicted"/>
<accession>A0ABU6TML0</accession>
<keyword evidence="15" id="KW-1185">Reference proteome</keyword>
<organism evidence="14 15">
    <name type="scientific">Stylosanthes scabra</name>
    <dbReference type="NCBI Taxonomy" id="79078"/>
    <lineage>
        <taxon>Eukaryota</taxon>
        <taxon>Viridiplantae</taxon>
        <taxon>Streptophyta</taxon>
        <taxon>Embryophyta</taxon>
        <taxon>Tracheophyta</taxon>
        <taxon>Spermatophyta</taxon>
        <taxon>Magnoliopsida</taxon>
        <taxon>eudicotyledons</taxon>
        <taxon>Gunneridae</taxon>
        <taxon>Pentapetalae</taxon>
        <taxon>rosids</taxon>
        <taxon>fabids</taxon>
        <taxon>Fabales</taxon>
        <taxon>Fabaceae</taxon>
        <taxon>Papilionoideae</taxon>
        <taxon>50 kb inversion clade</taxon>
        <taxon>dalbergioids sensu lato</taxon>
        <taxon>Dalbergieae</taxon>
        <taxon>Pterocarpus clade</taxon>
        <taxon>Stylosanthes</taxon>
    </lineage>
</organism>
<evidence type="ECO:0000256" key="9">
    <source>
        <dbReference type="ARBA" id="ARBA00023163"/>
    </source>
</evidence>
<feature type="region of interest" description="Disordered" evidence="11">
    <location>
        <begin position="476"/>
        <end position="524"/>
    </location>
</feature>
<keyword evidence="5" id="KW-0805">Transcription regulation</keyword>
<protein>
    <recommendedName>
        <fullName evidence="13">NAC domain-containing protein</fullName>
    </recommendedName>
</protein>
<evidence type="ECO:0000256" key="4">
    <source>
        <dbReference type="ARBA" id="ARBA00022989"/>
    </source>
</evidence>
<keyword evidence="9" id="KW-0804">Transcription</keyword>
<dbReference type="EMBL" id="JASCZI010091126">
    <property type="protein sequence ID" value="MED6149088.1"/>
    <property type="molecule type" value="Genomic_DNA"/>
</dbReference>
<dbReference type="Proteomes" id="UP001341840">
    <property type="component" value="Unassembled WGS sequence"/>
</dbReference>
<evidence type="ECO:0000256" key="10">
    <source>
        <dbReference type="ARBA" id="ARBA00023242"/>
    </source>
</evidence>
<dbReference type="PROSITE" id="PS51005">
    <property type="entry name" value="NAC"/>
    <property type="match status" value="1"/>
</dbReference>
<dbReference type="Pfam" id="PF02365">
    <property type="entry name" value="NAM"/>
    <property type="match status" value="1"/>
</dbReference>
<evidence type="ECO:0000256" key="8">
    <source>
        <dbReference type="ARBA" id="ARBA00023159"/>
    </source>
</evidence>
<evidence type="ECO:0000256" key="5">
    <source>
        <dbReference type="ARBA" id="ARBA00023015"/>
    </source>
</evidence>
<keyword evidence="4 12" id="KW-1133">Transmembrane helix</keyword>
<evidence type="ECO:0000313" key="15">
    <source>
        <dbReference type="Proteomes" id="UP001341840"/>
    </source>
</evidence>
<dbReference type="InterPro" id="IPR003441">
    <property type="entry name" value="NAC-dom"/>
</dbReference>
<dbReference type="Gene3D" id="2.170.150.80">
    <property type="entry name" value="NAC domain"/>
    <property type="match status" value="1"/>
</dbReference>
<feature type="transmembrane region" description="Helical" evidence="12">
    <location>
        <begin position="562"/>
        <end position="589"/>
    </location>
</feature>
<gene>
    <name evidence="14" type="ORF">PIB30_059129</name>
</gene>
<dbReference type="InterPro" id="IPR036093">
    <property type="entry name" value="NAC_dom_sf"/>
</dbReference>
<evidence type="ECO:0000256" key="11">
    <source>
        <dbReference type="SAM" id="MobiDB-lite"/>
    </source>
</evidence>
<feature type="compositionally biased region" description="Basic and acidic residues" evidence="11">
    <location>
        <begin position="514"/>
        <end position="524"/>
    </location>
</feature>
<keyword evidence="8" id="KW-0010">Activator</keyword>
<dbReference type="PANTHER" id="PTHR31744">
    <property type="entry name" value="PROTEIN CUP-SHAPED COTYLEDON 2-RELATED"/>
    <property type="match status" value="1"/>
</dbReference>
<dbReference type="PANTHER" id="PTHR31744:SF216">
    <property type="entry name" value="NAC TRANSCRIPTION FACTOR"/>
    <property type="match status" value="1"/>
</dbReference>
<evidence type="ECO:0000256" key="7">
    <source>
        <dbReference type="ARBA" id="ARBA00023136"/>
    </source>
</evidence>
<evidence type="ECO:0000259" key="13">
    <source>
        <dbReference type="PROSITE" id="PS51005"/>
    </source>
</evidence>
<evidence type="ECO:0000256" key="6">
    <source>
        <dbReference type="ARBA" id="ARBA00023125"/>
    </source>
</evidence>
<name>A0ABU6TML0_9FABA</name>
<sequence>MGAVVDCYPPHAGEVAVLSLNSLPLGFRFRPSDEELVDYYLRQKINGNGEEVWVIREIDVCKWEPWDLPDLSVIRNKDPEWFFFCPQDRKYPNGHRLNRATTHGYWKATGKDRKIKSGSTLIGMKKTLVFYTGRAPKGKRTNWVMHEYRPTLKELDGTNPGQNAYVLCRLFKKQDESLEVSNCDEVEQTDSAPLAANYSPEEIQSDQAPAEVSPSQVTDDKHQGVIPEHSEEAVSNVITSADCHSDGYDACETQNQALELPAEDIPPINWDIFNDPEDKIFDDKLFSPIHSHIPPEFYYQANNETNIADILNSVNWDEISYEDPYSQTQNNFFHDVKQSISGSEPDAGVTNMTCIHPMNVVYPDEAIHRRVAMATTPQYCSNFTSDFSADEQKSNVSLIQNNSQMACFSDPRTGQVYNVFNDYRNLNTFASGDTGIKIRTRQVRNEQPAMNFPNQGNADRRIRLLKRRLNVSNKMKDVGVPEQEHDSKPITAEENKNKTSKTHTADESATANDVNERQEKTESTDKRNLITKQFGKGGSSMLGLKGLLRRRLGYISKASSNFKMWSCVVVASAFVLVSFVFLANIWGYINM</sequence>
<feature type="domain" description="NAC" evidence="13">
    <location>
        <begin position="23"/>
        <end position="173"/>
    </location>
</feature>
<dbReference type="SUPFAM" id="SSF101941">
    <property type="entry name" value="NAC domain"/>
    <property type="match status" value="1"/>
</dbReference>
<comment type="subcellular location">
    <subcellularLocation>
        <location evidence="2">Membrane</location>
        <topology evidence="2">Single-pass membrane protein</topology>
    </subcellularLocation>
    <subcellularLocation>
        <location evidence="1">Nucleus</location>
    </subcellularLocation>
</comment>